<evidence type="ECO:0000313" key="2">
    <source>
        <dbReference type="Proteomes" id="UP000574276"/>
    </source>
</evidence>
<proteinExistence type="predicted"/>
<gene>
    <name evidence="1" type="ORF">H0486_07515</name>
</gene>
<dbReference type="Proteomes" id="UP000574276">
    <property type="component" value="Unassembled WGS sequence"/>
</dbReference>
<organism evidence="1 2">
    <name type="scientific">Variimorphobacter saccharofermentans</name>
    <dbReference type="NCBI Taxonomy" id="2755051"/>
    <lineage>
        <taxon>Bacteria</taxon>
        <taxon>Bacillati</taxon>
        <taxon>Bacillota</taxon>
        <taxon>Clostridia</taxon>
        <taxon>Lachnospirales</taxon>
        <taxon>Lachnospiraceae</taxon>
        <taxon>Variimorphobacter</taxon>
    </lineage>
</organism>
<dbReference type="AlphaFoldDB" id="A0A839K0L3"/>
<reference evidence="1 2" key="1">
    <citation type="submission" date="2020-07" db="EMBL/GenBank/DDBJ databases">
        <title>Characterization and genome sequencing of isolate MD1, a novel member within the family Lachnospiraceae.</title>
        <authorList>
            <person name="Rettenmaier R."/>
            <person name="Di Bello L."/>
            <person name="Zinser C."/>
            <person name="Scheitz K."/>
            <person name="Liebl W."/>
            <person name="Zverlov V."/>
        </authorList>
    </citation>
    <scope>NUCLEOTIDE SEQUENCE [LARGE SCALE GENOMIC DNA]</scope>
    <source>
        <strain evidence="1 2">MD1</strain>
    </source>
</reference>
<dbReference type="RefSeq" id="WP_228352423.1">
    <property type="nucleotide sequence ID" value="NZ_JACEGA010000001.1"/>
</dbReference>
<sequence>MKKLICVMVIAVLAIIGYAVKERLDVTQVSFTNTSNVADQKINKEAYHKNGIDASYPQFVILGEDDPAKQWNQIMYDDFQKILQIYSLPPIPGPTPSMGEEPTVLHIDYEVKLNNEHFISILYRAVFRSPYAAHPTELVYTTNIDKEKSERVRLPDIIQITPDFPTSFRHWKLVRREDTMIDLNPLIIEYVNEIKNEDLLRGFQDADRIESGNSYGIYSYLTPYGVGISISLPNFLGDHAEFEQEYSEVEGLLR</sequence>
<accession>A0A839K0L3</accession>
<evidence type="ECO:0008006" key="3">
    <source>
        <dbReference type="Google" id="ProtNLM"/>
    </source>
</evidence>
<keyword evidence="2" id="KW-1185">Reference proteome</keyword>
<dbReference type="Gene3D" id="3.30.565.40">
    <property type="entry name" value="Fervidobacterium nodosum Rt17-B1 like"/>
    <property type="match status" value="1"/>
</dbReference>
<comment type="caution">
    <text evidence="1">The sequence shown here is derived from an EMBL/GenBank/DDBJ whole genome shotgun (WGS) entry which is preliminary data.</text>
</comment>
<evidence type="ECO:0000313" key="1">
    <source>
        <dbReference type="EMBL" id="MBB2182722.1"/>
    </source>
</evidence>
<dbReference type="EMBL" id="JACEGA010000001">
    <property type="protein sequence ID" value="MBB2182722.1"/>
    <property type="molecule type" value="Genomic_DNA"/>
</dbReference>
<name>A0A839K0L3_9FIRM</name>
<protein>
    <recommendedName>
        <fullName evidence="3">Deacetylase PdaC domain-containing protein</fullName>
    </recommendedName>
</protein>